<reference evidence="2 3" key="1">
    <citation type="submission" date="2023-08" db="EMBL/GenBank/DDBJ databases">
        <title>Black Yeasts Isolated from many extreme environments.</title>
        <authorList>
            <person name="Coleine C."/>
            <person name="Stajich J.E."/>
            <person name="Selbmann L."/>
        </authorList>
    </citation>
    <scope>NUCLEOTIDE SEQUENCE [LARGE SCALE GENOMIC DNA]</scope>
    <source>
        <strain evidence="2 3">CCFEE 5935</strain>
    </source>
</reference>
<protein>
    <submittedName>
        <fullName evidence="2">Uncharacterized protein</fullName>
    </submittedName>
</protein>
<feature type="transmembrane region" description="Helical" evidence="1">
    <location>
        <begin position="41"/>
        <end position="62"/>
    </location>
</feature>
<keyword evidence="1" id="KW-1133">Transmembrane helix</keyword>
<organism evidence="2 3">
    <name type="scientific">Saxophila tyrrhenica</name>
    <dbReference type="NCBI Taxonomy" id="1690608"/>
    <lineage>
        <taxon>Eukaryota</taxon>
        <taxon>Fungi</taxon>
        <taxon>Dikarya</taxon>
        <taxon>Ascomycota</taxon>
        <taxon>Pezizomycotina</taxon>
        <taxon>Dothideomycetes</taxon>
        <taxon>Dothideomycetidae</taxon>
        <taxon>Mycosphaerellales</taxon>
        <taxon>Extremaceae</taxon>
        <taxon>Saxophila</taxon>
    </lineage>
</organism>
<keyword evidence="1" id="KW-0812">Transmembrane</keyword>
<evidence type="ECO:0000256" key="1">
    <source>
        <dbReference type="SAM" id="Phobius"/>
    </source>
</evidence>
<dbReference type="EMBL" id="JAVRRT010000019">
    <property type="protein sequence ID" value="KAK5164528.1"/>
    <property type="molecule type" value="Genomic_DNA"/>
</dbReference>
<evidence type="ECO:0000313" key="2">
    <source>
        <dbReference type="EMBL" id="KAK5164528.1"/>
    </source>
</evidence>
<dbReference type="AlphaFoldDB" id="A0AAV9P0Z4"/>
<keyword evidence="3" id="KW-1185">Reference proteome</keyword>
<dbReference type="RefSeq" id="XP_064654776.1">
    <property type="nucleotide sequence ID" value="XM_064806960.1"/>
</dbReference>
<keyword evidence="1" id="KW-0472">Membrane</keyword>
<dbReference type="Proteomes" id="UP001337655">
    <property type="component" value="Unassembled WGS sequence"/>
</dbReference>
<sequence>MFFSATIAVRTPPLQWVANTTSINTSNGGSNYDSTSDNHNIIIGSIALLLAAGTIILAIVLYRLERFRGQRSFDSRLEAQVNSQPDDTVGSVRLSGLEGGHIEQRPIDTWSRRTTF</sequence>
<dbReference type="GeneID" id="89931064"/>
<proteinExistence type="predicted"/>
<gene>
    <name evidence="2" type="ORF">LTR77_009734</name>
</gene>
<accession>A0AAV9P0Z4</accession>
<comment type="caution">
    <text evidence="2">The sequence shown here is derived from an EMBL/GenBank/DDBJ whole genome shotgun (WGS) entry which is preliminary data.</text>
</comment>
<evidence type="ECO:0000313" key="3">
    <source>
        <dbReference type="Proteomes" id="UP001337655"/>
    </source>
</evidence>
<name>A0AAV9P0Z4_9PEZI</name>